<organism evidence="7">
    <name type="scientific">Cyprideis torosa</name>
    <dbReference type="NCBI Taxonomy" id="163714"/>
    <lineage>
        <taxon>Eukaryota</taxon>
        <taxon>Metazoa</taxon>
        <taxon>Ecdysozoa</taxon>
        <taxon>Arthropoda</taxon>
        <taxon>Crustacea</taxon>
        <taxon>Oligostraca</taxon>
        <taxon>Ostracoda</taxon>
        <taxon>Podocopa</taxon>
        <taxon>Podocopida</taxon>
        <taxon>Cytherocopina</taxon>
        <taxon>Cytheroidea</taxon>
        <taxon>Cytherideidae</taxon>
        <taxon>Cyprideis</taxon>
    </lineage>
</organism>
<evidence type="ECO:0000256" key="2">
    <source>
        <dbReference type="ARBA" id="ARBA00012050"/>
    </source>
</evidence>
<feature type="domain" description="Peptidase S1" evidence="6">
    <location>
        <begin position="193"/>
        <end position="476"/>
    </location>
</feature>
<evidence type="ECO:0000259" key="6">
    <source>
        <dbReference type="PROSITE" id="PS50240"/>
    </source>
</evidence>
<evidence type="ECO:0000256" key="3">
    <source>
        <dbReference type="ARBA" id="ARBA00017161"/>
    </source>
</evidence>
<dbReference type="EC" id="3.4.21.10" evidence="2"/>
<feature type="compositionally biased region" description="Basic and acidic residues" evidence="5">
    <location>
        <begin position="274"/>
        <end position="285"/>
    </location>
</feature>
<dbReference type="Gene3D" id="2.40.10.10">
    <property type="entry name" value="Trypsin-like serine proteases"/>
    <property type="match status" value="1"/>
</dbReference>
<dbReference type="PROSITE" id="PS00135">
    <property type="entry name" value="TRYPSIN_SER"/>
    <property type="match status" value="1"/>
</dbReference>
<protein>
    <recommendedName>
        <fullName evidence="3">Acrosin</fullName>
        <ecNumber evidence="2">3.4.21.10</ecNumber>
    </recommendedName>
</protein>
<dbReference type="GO" id="GO:0006508">
    <property type="term" value="P:proteolysis"/>
    <property type="evidence" value="ECO:0007669"/>
    <property type="project" value="InterPro"/>
</dbReference>
<feature type="region of interest" description="Disordered" evidence="5">
    <location>
        <begin position="1"/>
        <end position="47"/>
    </location>
</feature>
<dbReference type="PROSITE" id="PS50240">
    <property type="entry name" value="TRYPSIN_DOM"/>
    <property type="match status" value="1"/>
</dbReference>
<reference evidence="7" key="1">
    <citation type="submission" date="2020-11" db="EMBL/GenBank/DDBJ databases">
        <authorList>
            <person name="Tran Van P."/>
        </authorList>
    </citation>
    <scope>NUCLEOTIDE SEQUENCE</scope>
</reference>
<evidence type="ECO:0000313" key="7">
    <source>
        <dbReference type="EMBL" id="CAD7224906.1"/>
    </source>
</evidence>
<evidence type="ECO:0000256" key="5">
    <source>
        <dbReference type="SAM" id="MobiDB-lite"/>
    </source>
</evidence>
<dbReference type="OrthoDB" id="10059102at2759"/>
<accession>A0A7R8W4X1</accession>
<dbReference type="PRINTS" id="PR00722">
    <property type="entry name" value="CHYMOTRYPSIN"/>
</dbReference>
<keyword evidence="4" id="KW-1015">Disulfide bond</keyword>
<dbReference type="PANTHER" id="PTHR24252">
    <property type="entry name" value="ACROSIN-RELATED"/>
    <property type="match status" value="1"/>
</dbReference>
<proteinExistence type="predicted"/>
<dbReference type="SMART" id="SM00020">
    <property type="entry name" value="Tryp_SPc"/>
    <property type="match status" value="1"/>
</dbReference>
<evidence type="ECO:0000256" key="1">
    <source>
        <dbReference type="ARBA" id="ARBA00001656"/>
    </source>
</evidence>
<dbReference type="AlphaFoldDB" id="A0A7R8W4X1"/>
<dbReference type="InterPro" id="IPR001314">
    <property type="entry name" value="Peptidase_S1A"/>
</dbReference>
<dbReference type="Pfam" id="PF00089">
    <property type="entry name" value="Trypsin"/>
    <property type="match status" value="1"/>
</dbReference>
<dbReference type="EMBL" id="OB660462">
    <property type="protein sequence ID" value="CAD7224906.1"/>
    <property type="molecule type" value="Genomic_DNA"/>
</dbReference>
<dbReference type="InterPro" id="IPR018114">
    <property type="entry name" value="TRYPSIN_HIS"/>
</dbReference>
<dbReference type="InterPro" id="IPR033116">
    <property type="entry name" value="TRYPSIN_SER"/>
</dbReference>
<gene>
    <name evidence="7" type="ORF">CTOB1V02_LOCUS2857</name>
</gene>
<sequence>MDDEHRSKVMKFVYGTIRTTNQQSEGGGRRGQGRAEERDPESGSGTKSIRFDQLLQNTRNKKNLKQTTDIDWEKLCEELCASGDGGDLCNCEIHPFKHKALEFARKPKASEDTDIDWDQVCKELCASGDGGDLCNCEIHLKALDFARKPKASEDTDIDWDQVCKELCASGDGGDLCNFDCGRQSLRSLRQPKIIGGFRGGEFENIWHLSIHGHDPQTNESFESSCGAVLLNRRWALTAAHCVHDSVFNTVLPPQFWRVSFSSTSNTSSLSYPQLDHREGPPSRPQRYELSDIVIHEKFNQSTWRNDLALLRLAQPINFSSKREGISPVCLPKTPFKFHSEILHFDSCTVSGHGRTEVSLHSETLLTASMHILPMLLCKKYYQSRAVITEDMLCARGDIAQVPLVAPGGSIDRRQAVVASGPCVGDSGGPLVCRGRRDRVPYLVGITSWGAGCGDAKYPGVFVRVSSYLDWIQETLRPGHLIKTLWRASSKSHRQFCSFHPHVSSVYDTERPLAASTGSLREIMTAMTPGSSVCFLQVLLVVCLFYFLALGSSSAVEALEVAGDAGKPLEDDGDSYMAKRQHYRMIRDIAEDPSALRSLIRDLLNEAASKQKPRFGKRGAALPALFGTSYPSYGVVNNPKNPYSRYASVEAYD</sequence>
<dbReference type="GO" id="GO:0004252">
    <property type="term" value="F:serine-type endopeptidase activity"/>
    <property type="evidence" value="ECO:0007669"/>
    <property type="project" value="InterPro"/>
</dbReference>
<dbReference type="PANTHER" id="PTHR24252:SF8">
    <property type="entry name" value="ACROSIN"/>
    <property type="match status" value="1"/>
</dbReference>
<feature type="region of interest" description="Disordered" evidence="5">
    <location>
        <begin position="264"/>
        <end position="285"/>
    </location>
</feature>
<evidence type="ECO:0000256" key="4">
    <source>
        <dbReference type="ARBA" id="ARBA00023157"/>
    </source>
</evidence>
<dbReference type="InterPro" id="IPR009003">
    <property type="entry name" value="Peptidase_S1_PA"/>
</dbReference>
<dbReference type="SUPFAM" id="SSF50494">
    <property type="entry name" value="Trypsin-like serine proteases"/>
    <property type="match status" value="1"/>
</dbReference>
<dbReference type="InterPro" id="IPR001254">
    <property type="entry name" value="Trypsin_dom"/>
</dbReference>
<dbReference type="InterPro" id="IPR043504">
    <property type="entry name" value="Peptidase_S1_PA_chymotrypsin"/>
</dbReference>
<name>A0A7R8W4X1_9CRUS</name>
<dbReference type="PROSITE" id="PS00134">
    <property type="entry name" value="TRYPSIN_HIS"/>
    <property type="match status" value="1"/>
</dbReference>
<dbReference type="CDD" id="cd00190">
    <property type="entry name" value="Tryp_SPc"/>
    <property type="match status" value="1"/>
</dbReference>
<comment type="catalytic activity">
    <reaction evidence="1">
        <text>Preferential cleavage: Arg-|-Xaa, Lys-|-Xaa.</text>
        <dbReference type="EC" id="3.4.21.10"/>
    </reaction>
</comment>